<dbReference type="InterPro" id="IPR050468">
    <property type="entry name" value="Cuticle_Struct_Prot"/>
</dbReference>
<evidence type="ECO:0000256" key="1">
    <source>
        <dbReference type="PROSITE-ProRule" id="PRU00497"/>
    </source>
</evidence>
<dbReference type="OMA" id="HGHDGSY"/>
<dbReference type="STRING" id="7176.B0XA23"/>
<dbReference type="AlphaFoldDB" id="B0XA23"/>
<dbReference type="Proteomes" id="UP000002320">
    <property type="component" value="Unassembled WGS sequence"/>
</dbReference>
<accession>B0XA23</accession>
<dbReference type="KEGG" id="cqu:CpipJ_CPIJ016314"/>
<dbReference type="GO" id="GO:0008010">
    <property type="term" value="F:structural constituent of chitin-based larval cuticle"/>
    <property type="evidence" value="ECO:0007669"/>
    <property type="project" value="TreeGrafter"/>
</dbReference>
<dbReference type="PRINTS" id="PR00947">
    <property type="entry name" value="CUTICLE"/>
</dbReference>
<feature type="signal peptide" evidence="2">
    <location>
        <begin position="1"/>
        <end position="16"/>
    </location>
</feature>
<dbReference type="PANTHER" id="PTHR10380">
    <property type="entry name" value="CUTICLE PROTEIN"/>
    <property type="match status" value="1"/>
</dbReference>
<dbReference type="OrthoDB" id="6372059at2759"/>
<evidence type="ECO:0000313" key="5">
    <source>
        <dbReference type="Proteomes" id="UP000002320"/>
    </source>
</evidence>
<keyword evidence="2" id="KW-0732">Signal</keyword>
<sequence>MKLFVALSAVLAVAAAVGDYHAVEHKHIPIVHSELLQSNDGQFKYGYESANGIVVQEEGHVKNLGSKDQETNVAHGSYSYVDPHGVPVSVSYTADENGFHAHGSHIPTPPPLPIELVEAYAKVGSHPEAHHEEPEVLKHHGFLPKVLAIECVVVRLSTSLSLTYIHSDIQLKEPYPSQINPEILETES</sequence>
<dbReference type="Pfam" id="PF00379">
    <property type="entry name" value="Chitin_bind_4"/>
    <property type="match status" value="1"/>
</dbReference>
<dbReference type="eggNOG" id="ENOG502SRMH">
    <property type="taxonomic scope" value="Eukaryota"/>
</dbReference>
<protein>
    <submittedName>
        <fullName evidence="3">Pupal cuticle protein 78E</fullName>
    </submittedName>
</protein>
<proteinExistence type="predicted"/>
<feature type="chain" id="PRO_5011409369" evidence="2">
    <location>
        <begin position="17"/>
        <end position="188"/>
    </location>
</feature>
<name>B0XA23_CULQU</name>
<keyword evidence="1" id="KW-0193">Cuticle</keyword>
<dbReference type="EnsemblMetazoa" id="CPIJ016314-RA">
    <property type="protein sequence ID" value="CPIJ016314-PA"/>
    <property type="gene ID" value="CPIJ016314"/>
</dbReference>
<reference evidence="3" key="1">
    <citation type="submission" date="2007-03" db="EMBL/GenBank/DDBJ databases">
        <title>Annotation of Culex pipiens quinquefasciatus.</title>
        <authorList>
            <consortium name="The Broad Institute Genome Sequencing Platform"/>
            <person name="Atkinson P.W."/>
            <person name="Hemingway J."/>
            <person name="Christensen B.M."/>
            <person name="Higgs S."/>
            <person name="Kodira C."/>
            <person name="Hannick L."/>
            <person name="Megy K."/>
            <person name="O'Leary S."/>
            <person name="Pearson M."/>
            <person name="Haas B.J."/>
            <person name="Mauceli E."/>
            <person name="Wortman J.R."/>
            <person name="Lee N.H."/>
            <person name="Guigo R."/>
            <person name="Stanke M."/>
            <person name="Alvarado L."/>
            <person name="Amedeo P."/>
            <person name="Antoine C.H."/>
            <person name="Arensburger P."/>
            <person name="Bidwell S.L."/>
            <person name="Crawford M."/>
            <person name="Camaro F."/>
            <person name="Devon K."/>
            <person name="Engels R."/>
            <person name="Hammond M."/>
            <person name="Howarth C."/>
            <person name="Koehrsen M."/>
            <person name="Lawson D."/>
            <person name="Montgomery P."/>
            <person name="Nene V."/>
            <person name="Nusbaum C."/>
            <person name="Puiu D."/>
            <person name="Romero-Severson J."/>
            <person name="Severson D.W."/>
            <person name="Shumway M."/>
            <person name="Sisk P."/>
            <person name="Stolte C."/>
            <person name="Zeng Q."/>
            <person name="Eisenstadt E."/>
            <person name="Fraser-Liggett C."/>
            <person name="Strausberg R."/>
            <person name="Galagan J."/>
            <person name="Birren B."/>
            <person name="Collins F.H."/>
        </authorList>
    </citation>
    <scope>NUCLEOTIDE SEQUENCE [LARGE SCALE GENOMIC DNA]</scope>
    <source>
        <strain evidence="3">JHB</strain>
    </source>
</reference>
<dbReference type="InterPro" id="IPR000618">
    <property type="entry name" value="Insect_cuticle"/>
</dbReference>
<gene>
    <name evidence="4" type="primary">6049788</name>
    <name evidence="3" type="ORF">CpipJ_CPIJ016314</name>
</gene>
<dbReference type="VEuPathDB" id="VectorBase:CPIJ016314"/>
<keyword evidence="5" id="KW-1185">Reference proteome</keyword>
<dbReference type="PANTHER" id="PTHR10380:SF241">
    <property type="entry name" value="CUTICULAR PROTEIN 47EG-RELATED"/>
    <property type="match status" value="1"/>
</dbReference>
<dbReference type="HOGENOM" id="CLU_065450_3_0_1"/>
<dbReference type="InParanoid" id="B0XA23"/>
<evidence type="ECO:0000313" key="3">
    <source>
        <dbReference type="EMBL" id="EDS43449.1"/>
    </source>
</evidence>
<evidence type="ECO:0000256" key="2">
    <source>
        <dbReference type="SAM" id="SignalP"/>
    </source>
</evidence>
<dbReference type="EMBL" id="DS232561">
    <property type="protein sequence ID" value="EDS43449.1"/>
    <property type="molecule type" value="Genomic_DNA"/>
</dbReference>
<reference evidence="4" key="2">
    <citation type="submission" date="2020-05" db="UniProtKB">
        <authorList>
            <consortium name="EnsemblMetazoa"/>
        </authorList>
    </citation>
    <scope>IDENTIFICATION</scope>
    <source>
        <strain evidence="4">JHB</strain>
    </source>
</reference>
<dbReference type="GO" id="GO:0062129">
    <property type="term" value="C:chitin-based extracellular matrix"/>
    <property type="evidence" value="ECO:0007669"/>
    <property type="project" value="TreeGrafter"/>
</dbReference>
<organism>
    <name type="scientific">Culex quinquefasciatus</name>
    <name type="common">Southern house mosquito</name>
    <name type="synonym">Culex pungens</name>
    <dbReference type="NCBI Taxonomy" id="7176"/>
    <lineage>
        <taxon>Eukaryota</taxon>
        <taxon>Metazoa</taxon>
        <taxon>Ecdysozoa</taxon>
        <taxon>Arthropoda</taxon>
        <taxon>Hexapoda</taxon>
        <taxon>Insecta</taxon>
        <taxon>Pterygota</taxon>
        <taxon>Neoptera</taxon>
        <taxon>Endopterygota</taxon>
        <taxon>Diptera</taxon>
        <taxon>Nematocera</taxon>
        <taxon>Culicoidea</taxon>
        <taxon>Culicidae</taxon>
        <taxon>Culicinae</taxon>
        <taxon>Culicini</taxon>
        <taxon>Culex</taxon>
        <taxon>Culex</taxon>
    </lineage>
</organism>
<dbReference type="PROSITE" id="PS51155">
    <property type="entry name" value="CHIT_BIND_RR_2"/>
    <property type="match status" value="1"/>
</dbReference>
<evidence type="ECO:0000313" key="4">
    <source>
        <dbReference type="EnsemblMetazoa" id="CPIJ016314-PA"/>
    </source>
</evidence>
<dbReference type="VEuPathDB" id="VectorBase:CQUJHB009864"/>